<dbReference type="NCBIfam" id="TIGR01536">
    <property type="entry name" value="asn_synth_AEB"/>
    <property type="match status" value="1"/>
</dbReference>
<comment type="catalytic activity">
    <reaction evidence="8">
        <text>L-aspartate + L-glutamine + ATP + H2O = L-asparagine + L-glutamate + AMP + diphosphate + H(+)</text>
        <dbReference type="Rhea" id="RHEA:12228"/>
        <dbReference type="ChEBI" id="CHEBI:15377"/>
        <dbReference type="ChEBI" id="CHEBI:15378"/>
        <dbReference type="ChEBI" id="CHEBI:29985"/>
        <dbReference type="ChEBI" id="CHEBI:29991"/>
        <dbReference type="ChEBI" id="CHEBI:30616"/>
        <dbReference type="ChEBI" id="CHEBI:33019"/>
        <dbReference type="ChEBI" id="CHEBI:58048"/>
        <dbReference type="ChEBI" id="CHEBI:58359"/>
        <dbReference type="ChEBI" id="CHEBI:456215"/>
        <dbReference type="EC" id="6.3.5.4"/>
    </reaction>
</comment>
<dbReference type="InterPro" id="IPR001962">
    <property type="entry name" value="Asn_synthase"/>
</dbReference>
<evidence type="ECO:0000256" key="11">
    <source>
        <dbReference type="PIRSR" id="PIRSR001589-3"/>
    </source>
</evidence>
<dbReference type="EC" id="6.3.5.4" evidence="3"/>
<dbReference type="Pfam" id="PF13537">
    <property type="entry name" value="GATase_7"/>
    <property type="match status" value="1"/>
</dbReference>
<feature type="site" description="Important for beta-aspartyl-AMP intermediate formation" evidence="11">
    <location>
        <position position="360"/>
    </location>
</feature>
<evidence type="ECO:0000259" key="12">
    <source>
        <dbReference type="PROSITE" id="PS51278"/>
    </source>
</evidence>
<evidence type="ECO:0000256" key="2">
    <source>
        <dbReference type="ARBA" id="ARBA00005752"/>
    </source>
</evidence>
<dbReference type="Pfam" id="PF00733">
    <property type="entry name" value="Asn_synthase"/>
    <property type="match status" value="1"/>
</dbReference>
<evidence type="ECO:0000313" key="13">
    <source>
        <dbReference type="EMBL" id="RED84026.1"/>
    </source>
</evidence>
<dbReference type="PANTHER" id="PTHR43284">
    <property type="entry name" value="ASPARAGINE SYNTHETASE (GLUTAMINE-HYDROLYZING)"/>
    <property type="match status" value="1"/>
</dbReference>
<evidence type="ECO:0000256" key="8">
    <source>
        <dbReference type="ARBA" id="ARBA00048741"/>
    </source>
</evidence>
<dbReference type="InterPro" id="IPR014729">
    <property type="entry name" value="Rossmann-like_a/b/a_fold"/>
</dbReference>
<dbReference type="InterPro" id="IPR051786">
    <property type="entry name" value="ASN_synthetase/amidase"/>
</dbReference>
<dbReference type="OrthoDB" id="9763290at2"/>
<comment type="caution">
    <text evidence="13">The sequence shown here is derived from an EMBL/GenBank/DDBJ whole genome shotgun (WGS) entry which is preliminary data.</text>
</comment>
<dbReference type="AlphaFoldDB" id="A0A3D9KES7"/>
<dbReference type="CDD" id="cd00712">
    <property type="entry name" value="AsnB"/>
    <property type="match status" value="1"/>
</dbReference>
<organism evidence="13 14">
    <name type="scientific">Cohnella phaseoli</name>
    <dbReference type="NCBI Taxonomy" id="456490"/>
    <lineage>
        <taxon>Bacteria</taxon>
        <taxon>Bacillati</taxon>
        <taxon>Bacillota</taxon>
        <taxon>Bacilli</taxon>
        <taxon>Bacillales</taxon>
        <taxon>Paenibacillaceae</taxon>
        <taxon>Cohnella</taxon>
    </lineage>
</organism>
<dbReference type="Gene3D" id="3.60.20.10">
    <property type="entry name" value="Glutamine Phosphoribosylpyrophosphate, subunit 1, domain 1"/>
    <property type="match status" value="1"/>
</dbReference>
<dbReference type="RefSeq" id="WP_116060659.1">
    <property type="nucleotide sequence ID" value="NZ_QRDZ01000007.1"/>
</dbReference>
<feature type="active site" description="For GATase activity" evidence="9">
    <location>
        <position position="2"/>
    </location>
</feature>
<evidence type="ECO:0000256" key="6">
    <source>
        <dbReference type="ARBA" id="ARBA00022888"/>
    </source>
</evidence>
<evidence type="ECO:0000256" key="9">
    <source>
        <dbReference type="PIRSR" id="PIRSR001589-1"/>
    </source>
</evidence>
<keyword evidence="14" id="KW-1185">Reference proteome</keyword>
<accession>A0A3D9KES7</accession>
<dbReference type="PANTHER" id="PTHR43284:SF1">
    <property type="entry name" value="ASPARAGINE SYNTHETASE"/>
    <property type="match status" value="1"/>
</dbReference>
<evidence type="ECO:0000313" key="14">
    <source>
        <dbReference type="Proteomes" id="UP000256977"/>
    </source>
</evidence>
<dbReference type="InterPro" id="IPR029055">
    <property type="entry name" value="Ntn_hydrolases_N"/>
</dbReference>
<keyword evidence="9" id="KW-0028">Amino-acid biosynthesis</keyword>
<evidence type="ECO:0000256" key="3">
    <source>
        <dbReference type="ARBA" id="ARBA00012737"/>
    </source>
</evidence>
<evidence type="ECO:0000256" key="5">
    <source>
        <dbReference type="ARBA" id="ARBA00022840"/>
    </source>
</evidence>
<evidence type="ECO:0000256" key="1">
    <source>
        <dbReference type="ARBA" id="ARBA00005187"/>
    </source>
</evidence>
<comment type="pathway">
    <text evidence="1">Amino-acid biosynthesis; L-asparagine biosynthesis; L-asparagine from L-aspartate (L-Gln route): step 1/1.</text>
</comment>
<dbReference type="CDD" id="cd01991">
    <property type="entry name" value="Asn_synthase_B_C"/>
    <property type="match status" value="1"/>
</dbReference>
<keyword evidence="6 9" id="KW-0061">Asparagine biosynthesis</keyword>
<dbReference type="PIRSF" id="PIRSF001589">
    <property type="entry name" value="Asn_synthetase_glu-h"/>
    <property type="match status" value="1"/>
</dbReference>
<dbReference type="InterPro" id="IPR006426">
    <property type="entry name" value="Asn_synth_AEB"/>
</dbReference>
<dbReference type="SUPFAM" id="SSF52402">
    <property type="entry name" value="Adenine nucleotide alpha hydrolases-like"/>
    <property type="match status" value="1"/>
</dbReference>
<dbReference type="PROSITE" id="PS51278">
    <property type="entry name" value="GATASE_TYPE_2"/>
    <property type="match status" value="1"/>
</dbReference>
<reference evidence="13 14" key="1">
    <citation type="submission" date="2018-07" db="EMBL/GenBank/DDBJ databases">
        <title>Genomic Encyclopedia of Type Strains, Phase III (KMG-III): the genomes of soil and plant-associated and newly described type strains.</title>
        <authorList>
            <person name="Whitman W."/>
        </authorList>
    </citation>
    <scope>NUCLEOTIDE SEQUENCE [LARGE SCALE GENOMIC DNA]</scope>
    <source>
        <strain evidence="13 14">CECT 7287</strain>
    </source>
</reference>
<comment type="similarity">
    <text evidence="2">Belongs to the asparagine synthetase family.</text>
</comment>
<dbReference type="EMBL" id="QRDZ01000007">
    <property type="protein sequence ID" value="RED84026.1"/>
    <property type="molecule type" value="Genomic_DNA"/>
</dbReference>
<name>A0A3D9KES7_9BACL</name>
<keyword evidence="5 10" id="KW-0067">ATP-binding</keyword>
<gene>
    <name evidence="13" type="ORF">DFP98_107134</name>
</gene>
<dbReference type="GO" id="GO:0005829">
    <property type="term" value="C:cytosol"/>
    <property type="evidence" value="ECO:0007669"/>
    <property type="project" value="TreeGrafter"/>
</dbReference>
<dbReference type="GO" id="GO:0006529">
    <property type="term" value="P:asparagine biosynthetic process"/>
    <property type="evidence" value="ECO:0007669"/>
    <property type="project" value="UniProtKB-KW"/>
</dbReference>
<feature type="domain" description="Glutamine amidotransferase type-2" evidence="12">
    <location>
        <begin position="2"/>
        <end position="211"/>
    </location>
</feature>
<evidence type="ECO:0000256" key="10">
    <source>
        <dbReference type="PIRSR" id="PIRSR001589-2"/>
    </source>
</evidence>
<evidence type="ECO:0000256" key="4">
    <source>
        <dbReference type="ARBA" id="ARBA00022741"/>
    </source>
</evidence>
<dbReference type="GO" id="GO:0005524">
    <property type="term" value="F:ATP binding"/>
    <property type="evidence" value="ECO:0007669"/>
    <property type="project" value="UniProtKB-KW"/>
</dbReference>
<feature type="binding site" evidence="10">
    <location>
        <position position="99"/>
    </location>
    <ligand>
        <name>L-glutamine</name>
        <dbReference type="ChEBI" id="CHEBI:58359"/>
    </ligand>
</feature>
<sequence>MCGIFGYYSRDGRNLQRNVLQSMADSIKHRGPDDCAIWEGKGVALGNQRLSIIDIEGGNQPFISDDEDIVVVQNGEIYNHIELAKYVSDKGYPCKTNSDTEVILRLYEVHGIDFVEKLNGMFSIAIYDSREDAMYVIRDRVGVKPMYISDDNGKVLFGSEIKTILKSGISRKVNDAALSHYLSYNFVPPPLTMFKNITHLMPGHWIKVSKSDIHVKQWWNLSSITCEEHSDSYWIDQILSVLDDAVRIRLRADVPFGAFLSGGVDSSTVVGLMSKHMNWPVKTFSIGFHDDRFDESPYAQQVADLFHTDHTMEKVDLNMLNLWSKMIYHCDQPHGDVSFMPTYKVSQLAAKHVKMVLTGDGGDELFAGYDKYKHFFGQQAELDALQFESKYFENISLFTEEQKNLLLTEEYKRRNLNSVSSFDVLAPLFQQSAHMDRINKALYIDTMLLLPGNNLVKPDRMGMAVSLEARTPFLDVRMVELAFKIPGKYKLMNGETKYIFKKAVESLLGNELVYRKKQMFTVPIGEWFKKDLAEFTETKLLQGNLIRRGIVNQEYVRAMLTNHQTGKQNNTRLIRALISLEYWFDIFINESDLSY</sequence>
<dbReference type="SUPFAM" id="SSF56235">
    <property type="entry name" value="N-terminal nucleophile aminohydrolases (Ntn hydrolases)"/>
    <property type="match status" value="1"/>
</dbReference>
<dbReference type="InterPro" id="IPR033738">
    <property type="entry name" value="AsnB_N"/>
</dbReference>
<proteinExistence type="inferred from homology"/>
<keyword evidence="4 10" id="KW-0547">Nucleotide-binding</keyword>
<keyword evidence="7 9" id="KW-0315">Glutamine amidotransferase</keyword>
<feature type="binding site" evidence="10">
    <location>
        <position position="286"/>
    </location>
    <ligand>
        <name>ATP</name>
        <dbReference type="ChEBI" id="CHEBI:30616"/>
    </ligand>
</feature>
<dbReference type="Gene3D" id="3.40.50.620">
    <property type="entry name" value="HUPs"/>
    <property type="match status" value="1"/>
</dbReference>
<dbReference type="InterPro" id="IPR017932">
    <property type="entry name" value="GATase_2_dom"/>
</dbReference>
<protein>
    <recommendedName>
        <fullName evidence="3">asparagine synthase (glutamine-hydrolyzing)</fullName>
        <ecNumber evidence="3">6.3.5.4</ecNumber>
    </recommendedName>
</protein>
<dbReference type="Proteomes" id="UP000256977">
    <property type="component" value="Unassembled WGS sequence"/>
</dbReference>
<evidence type="ECO:0000256" key="7">
    <source>
        <dbReference type="ARBA" id="ARBA00022962"/>
    </source>
</evidence>
<dbReference type="GO" id="GO:0004066">
    <property type="term" value="F:asparagine synthase (glutamine-hydrolyzing) activity"/>
    <property type="evidence" value="ECO:0007669"/>
    <property type="project" value="UniProtKB-EC"/>
</dbReference>